<evidence type="ECO:0000256" key="4">
    <source>
        <dbReference type="ARBA" id="ARBA00023159"/>
    </source>
</evidence>
<feature type="compositionally biased region" description="Polar residues" evidence="9">
    <location>
        <begin position="278"/>
        <end position="289"/>
    </location>
</feature>
<keyword evidence="6 8" id="KW-0539">Nucleus</keyword>
<dbReference type="InterPro" id="IPR001289">
    <property type="entry name" value="NFYA"/>
</dbReference>
<evidence type="ECO:0000256" key="1">
    <source>
        <dbReference type="ARBA" id="ARBA00004123"/>
    </source>
</evidence>
<feature type="compositionally biased region" description="Polar residues" evidence="9">
    <location>
        <begin position="359"/>
        <end position="373"/>
    </location>
</feature>
<gene>
    <name evidence="10" type="ORF">HYC85_024723</name>
</gene>
<dbReference type="PANTHER" id="PTHR12632">
    <property type="entry name" value="TRANSCRIPTION FACTOR NF-Y ALPHA-RELATED"/>
    <property type="match status" value="1"/>
</dbReference>
<dbReference type="PROSITE" id="PS51152">
    <property type="entry name" value="NFYA_HAP2_2"/>
    <property type="match status" value="1"/>
</dbReference>
<comment type="subunit">
    <text evidence="7">Heterotrimeric transcription factor composed of three components, NF-YA, NF-YB and NF-YC. NF-YB and NF-YC must interact and dimerize for NF-YA association and DNA binding.</text>
</comment>
<proteinExistence type="inferred from homology"/>
<dbReference type="PROSITE" id="PS00686">
    <property type="entry name" value="NFYA_HAP2_1"/>
    <property type="match status" value="1"/>
</dbReference>
<evidence type="ECO:0000256" key="8">
    <source>
        <dbReference type="RuleBase" id="RU367155"/>
    </source>
</evidence>
<feature type="region of interest" description="Disordered" evidence="9">
    <location>
        <begin position="256"/>
        <end position="379"/>
    </location>
</feature>
<dbReference type="Pfam" id="PF02045">
    <property type="entry name" value="CBFB_NFYA"/>
    <property type="match status" value="1"/>
</dbReference>
<keyword evidence="2 8" id="KW-0805">Transcription regulation</keyword>
<feature type="compositionally biased region" description="Low complexity" evidence="9">
    <location>
        <begin position="290"/>
        <end position="305"/>
    </location>
</feature>
<evidence type="ECO:0000256" key="5">
    <source>
        <dbReference type="ARBA" id="ARBA00023163"/>
    </source>
</evidence>
<protein>
    <recommendedName>
        <fullName evidence="8">Nuclear transcription factor Y subunit</fullName>
    </recommendedName>
</protein>
<dbReference type="InterPro" id="IPR018362">
    <property type="entry name" value="CCAAT-binding_factor_CS"/>
</dbReference>
<organism evidence="10 11">
    <name type="scientific">Camellia sinensis</name>
    <name type="common">Tea plant</name>
    <name type="synonym">Thea sinensis</name>
    <dbReference type="NCBI Taxonomy" id="4442"/>
    <lineage>
        <taxon>Eukaryota</taxon>
        <taxon>Viridiplantae</taxon>
        <taxon>Streptophyta</taxon>
        <taxon>Embryophyta</taxon>
        <taxon>Tracheophyta</taxon>
        <taxon>Spermatophyta</taxon>
        <taxon>Magnoliopsida</taxon>
        <taxon>eudicotyledons</taxon>
        <taxon>Gunneridae</taxon>
        <taxon>Pentapetalae</taxon>
        <taxon>asterids</taxon>
        <taxon>Ericales</taxon>
        <taxon>Theaceae</taxon>
        <taxon>Camellia</taxon>
    </lineage>
</organism>
<evidence type="ECO:0000256" key="2">
    <source>
        <dbReference type="ARBA" id="ARBA00023015"/>
    </source>
</evidence>
<dbReference type="GO" id="GO:0016602">
    <property type="term" value="C:CCAAT-binding factor complex"/>
    <property type="evidence" value="ECO:0007669"/>
    <property type="project" value="InterPro"/>
</dbReference>
<reference evidence="10 11" key="2">
    <citation type="submission" date="2020-07" db="EMBL/GenBank/DDBJ databases">
        <title>Genome assembly of wild tea tree DASZ reveals pedigree and selection history of tea varieties.</title>
        <authorList>
            <person name="Zhang W."/>
        </authorList>
    </citation>
    <scope>NUCLEOTIDE SEQUENCE [LARGE SCALE GENOMIC DNA]</scope>
    <source>
        <strain evidence="11">cv. G240</strain>
        <tissue evidence="10">Leaf</tissue>
    </source>
</reference>
<dbReference type="AlphaFoldDB" id="A0A7J7G9J3"/>
<dbReference type="Proteomes" id="UP000593564">
    <property type="component" value="Unassembled WGS sequence"/>
</dbReference>
<keyword evidence="4" id="KW-0010">Activator</keyword>
<dbReference type="EMBL" id="JACBKZ010000012">
    <property type="protein sequence ID" value="KAF5937217.1"/>
    <property type="molecule type" value="Genomic_DNA"/>
</dbReference>
<comment type="function">
    <text evidence="8">Component of the sequence-specific heterotrimeric transcription factor (NF-Y) which specifically recognizes a 5'-CCAAT-3' box motif found in the promoters of its target genes.</text>
</comment>
<evidence type="ECO:0000313" key="11">
    <source>
        <dbReference type="Proteomes" id="UP000593564"/>
    </source>
</evidence>
<dbReference type="SMART" id="SM00521">
    <property type="entry name" value="CBF"/>
    <property type="match status" value="1"/>
</dbReference>
<keyword evidence="3 8" id="KW-0238">DNA-binding</keyword>
<evidence type="ECO:0000256" key="7">
    <source>
        <dbReference type="ARBA" id="ARBA00025911"/>
    </source>
</evidence>
<evidence type="ECO:0000256" key="3">
    <source>
        <dbReference type="ARBA" id="ARBA00023125"/>
    </source>
</evidence>
<evidence type="ECO:0000313" key="10">
    <source>
        <dbReference type="EMBL" id="KAF5937217.1"/>
    </source>
</evidence>
<evidence type="ECO:0000256" key="6">
    <source>
        <dbReference type="ARBA" id="ARBA00023242"/>
    </source>
</evidence>
<comment type="caution">
    <text evidence="10">The sequence shown here is derived from an EMBL/GenBank/DDBJ whole genome shotgun (WGS) entry which is preliminary data.</text>
</comment>
<feature type="compositionally biased region" description="Polar residues" evidence="9">
    <location>
        <begin position="95"/>
        <end position="113"/>
    </location>
</feature>
<keyword evidence="5 8" id="KW-0804">Transcription</keyword>
<feature type="compositionally biased region" description="Polar residues" evidence="9">
    <location>
        <begin position="127"/>
        <end position="163"/>
    </location>
</feature>
<feature type="region of interest" description="Disordered" evidence="9">
    <location>
        <begin position="95"/>
        <end position="163"/>
    </location>
</feature>
<evidence type="ECO:0000256" key="9">
    <source>
        <dbReference type="SAM" id="MobiDB-lite"/>
    </source>
</evidence>
<accession>A0A7J7G9J3</accession>
<comment type="subcellular location">
    <subcellularLocation>
        <location evidence="1 8">Nucleus</location>
    </subcellularLocation>
</comment>
<feature type="compositionally biased region" description="Basic and acidic residues" evidence="9">
    <location>
        <begin position="308"/>
        <end position="332"/>
    </location>
</feature>
<dbReference type="PRINTS" id="PR00616">
    <property type="entry name" value="CCAATSUBUNTB"/>
</dbReference>
<reference evidence="11" key="1">
    <citation type="journal article" date="2020" name="Nat. Commun.">
        <title>Genome assembly of wild tea tree DASZ reveals pedigree and selection history of tea varieties.</title>
        <authorList>
            <person name="Zhang W."/>
            <person name="Zhang Y."/>
            <person name="Qiu H."/>
            <person name="Guo Y."/>
            <person name="Wan H."/>
            <person name="Zhang X."/>
            <person name="Scossa F."/>
            <person name="Alseekh S."/>
            <person name="Zhang Q."/>
            <person name="Wang P."/>
            <person name="Xu L."/>
            <person name="Schmidt M.H."/>
            <person name="Jia X."/>
            <person name="Li D."/>
            <person name="Zhu A."/>
            <person name="Guo F."/>
            <person name="Chen W."/>
            <person name="Ni D."/>
            <person name="Usadel B."/>
            <person name="Fernie A.R."/>
            <person name="Wen W."/>
        </authorList>
    </citation>
    <scope>NUCLEOTIDE SEQUENCE [LARGE SCALE GENOMIC DNA]</scope>
    <source>
        <strain evidence="11">cv. G240</strain>
    </source>
</reference>
<sequence length="379" mass="41751">VRRHHVKLESKEYGKQRIFRPRTKSTSDLSKSTHLHHWKLIFFAIDEFGSMQSKSKSASQVEANPYNISPSAVCAEPWWRSTGYNYVPPAVIGGNTSNSSSLEQSKDGQSQSDGALDEDEDDAIRESQISASPRSNGNYGQGHQNFQHQTSAIPPRSNESLTQPPQLELVGHSIACASNPYQDPYYGGMMATYGPQPMVPPHLFDMHHARMLLPLEMAQEPVYVNAKQYHGILRRRQSRAKAELEKKLIKARKPYLHESRHQHAMRRARGTGGRFAKKSNNNTADETGTISGSAISSHSASSSGSEPLHCEAAKTQKNHREAKGPKVHETYDGRGYQNDSSLRASTYGGHSAKGGEGDSSGQQWGSVSSNKASQRALAI</sequence>
<keyword evidence="11" id="KW-1185">Reference proteome</keyword>
<dbReference type="GO" id="GO:0003700">
    <property type="term" value="F:DNA-binding transcription factor activity"/>
    <property type="evidence" value="ECO:0007669"/>
    <property type="project" value="UniProtKB-UniRule"/>
</dbReference>
<dbReference type="GO" id="GO:0003677">
    <property type="term" value="F:DNA binding"/>
    <property type="evidence" value="ECO:0007669"/>
    <property type="project" value="UniProtKB-KW"/>
</dbReference>
<name>A0A7J7G9J3_CAMSI</name>
<comment type="similarity">
    <text evidence="8">Belongs to the NFYA/HAP2 subunit family.</text>
</comment>
<dbReference type="Gene3D" id="6.10.250.2430">
    <property type="match status" value="1"/>
</dbReference>
<feature type="non-terminal residue" evidence="10">
    <location>
        <position position="1"/>
    </location>
</feature>